<dbReference type="AlphaFoldDB" id="X1S5X7"/>
<dbReference type="EMBL" id="BARW01002382">
    <property type="protein sequence ID" value="GAI70855.1"/>
    <property type="molecule type" value="Genomic_DNA"/>
</dbReference>
<evidence type="ECO:0000259" key="2">
    <source>
        <dbReference type="Pfam" id="PF13635"/>
    </source>
</evidence>
<dbReference type="PANTHER" id="PTHR43566:SF2">
    <property type="entry name" value="DUF4143 DOMAIN-CONTAINING PROTEIN"/>
    <property type="match status" value="1"/>
</dbReference>
<proteinExistence type="predicted"/>
<reference evidence="3" key="1">
    <citation type="journal article" date="2014" name="Front. Microbiol.">
        <title>High frequency of phylogenetically diverse reductive dehalogenase-homologous genes in deep subseafloor sedimentary metagenomes.</title>
        <authorList>
            <person name="Kawai M."/>
            <person name="Futagami T."/>
            <person name="Toyoda A."/>
            <person name="Takaki Y."/>
            <person name="Nishi S."/>
            <person name="Hori S."/>
            <person name="Arai W."/>
            <person name="Tsubouchi T."/>
            <person name="Morono Y."/>
            <person name="Uchiyama I."/>
            <person name="Ito T."/>
            <person name="Fujiyama A."/>
            <person name="Inagaki F."/>
            <person name="Takami H."/>
        </authorList>
    </citation>
    <scope>NUCLEOTIDE SEQUENCE</scope>
    <source>
        <strain evidence="3">Expedition CK06-06</strain>
    </source>
</reference>
<feature type="domain" description="DUF4143" evidence="2">
    <location>
        <begin position="158"/>
        <end position="313"/>
    </location>
</feature>
<organism evidence="3">
    <name type="scientific">marine sediment metagenome</name>
    <dbReference type="NCBI Taxonomy" id="412755"/>
    <lineage>
        <taxon>unclassified sequences</taxon>
        <taxon>metagenomes</taxon>
        <taxon>ecological metagenomes</taxon>
    </lineage>
</organism>
<dbReference type="InterPro" id="IPR041682">
    <property type="entry name" value="AAA_14"/>
</dbReference>
<comment type="caution">
    <text evidence="3">The sequence shown here is derived from an EMBL/GenBank/DDBJ whole genome shotgun (WGS) entry which is preliminary data.</text>
</comment>
<protein>
    <recommendedName>
        <fullName evidence="4">AAA+ ATPase domain-containing protein</fullName>
    </recommendedName>
</protein>
<feature type="domain" description="AAA" evidence="1">
    <location>
        <begin position="2"/>
        <end position="119"/>
    </location>
</feature>
<dbReference type="Pfam" id="PF13635">
    <property type="entry name" value="DUF4143"/>
    <property type="match status" value="1"/>
</dbReference>
<evidence type="ECO:0000259" key="1">
    <source>
        <dbReference type="Pfam" id="PF13173"/>
    </source>
</evidence>
<dbReference type="InterPro" id="IPR025420">
    <property type="entry name" value="DUF4143"/>
</dbReference>
<sequence length="368" mass="42405">DNKSFFLFGPRGTGKTTWVKQVFPNAVYLDLLESRLFNDLLADPQRLENFIPDNFKDWIIIDEVQKIPELLNEVHRLIEKNKYKFILTGSSARKLRRKGPNLLAGRALNYSMHPLAAIELGKDFNLNHSLMFGNLPSVYVESNPGDYLESYIKTYLQEEIQQEGLTRNLGVFSRFLEAASFSQGSVLNISQVSRECAVERKTVENYFTILEDLLLAYRVPVFTKRAKRRLVLHPKFYFFDVGVYRTLRPMGPLDTPEEASGISFESLFFQELVAMNDYLGLGYKIYYWKTSNNIEVDFVLYGDRGLKIFEVKRKGKIPGSDLRGLKAFLNDYPYAKAYLIYGGERQMSDGSINILPLEYAIKNLEVIL</sequence>
<feature type="non-terminal residue" evidence="3">
    <location>
        <position position="1"/>
    </location>
</feature>
<name>X1S5X7_9ZZZZ</name>
<accession>X1S5X7</accession>
<dbReference type="SUPFAM" id="SSF52540">
    <property type="entry name" value="P-loop containing nucleoside triphosphate hydrolases"/>
    <property type="match status" value="1"/>
</dbReference>
<evidence type="ECO:0008006" key="4">
    <source>
        <dbReference type="Google" id="ProtNLM"/>
    </source>
</evidence>
<dbReference type="InterPro" id="IPR027417">
    <property type="entry name" value="P-loop_NTPase"/>
</dbReference>
<evidence type="ECO:0000313" key="3">
    <source>
        <dbReference type="EMBL" id="GAI70855.1"/>
    </source>
</evidence>
<dbReference type="PANTHER" id="PTHR43566">
    <property type="entry name" value="CONSERVED PROTEIN"/>
    <property type="match status" value="1"/>
</dbReference>
<dbReference type="Pfam" id="PF13173">
    <property type="entry name" value="AAA_14"/>
    <property type="match status" value="1"/>
</dbReference>
<gene>
    <name evidence="3" type="ORF">S12H4_06692</name>
</gene>